<evidence type="ECO:0000256" key="5">
    <source>
        <dbReference type="SAM" id="SignalP"/>
    </source>
</evidence>
<evidence type="ECO:0000313" key="6">
    <source>
        <dbReference type="EMBL" id="MBP1043318.1"/>
    </source>
</evidence>
<dbReference type="InterPro" id="IPR006127">
    <property type="entry name" value="ZnuA-like"/>
</dbReference>
<dbReference type="GO" id="GO:0030001">
    <property type="term" value="P:metal ion transport"/>
    <property type="evidence" value="ECO:0007669"/>
    <property type="project" value="InterPro"/>
</dbReference>
<dbReference type="PRINTS" id="PR00691">
    <property type="entry name" value="ADHESINB"/>
</dbReference>
<comment type="similarity">
    <text evidence="1 4">Belongs to the bacterial solute-binding protein 9 family.</text>
</comment>
<dbReference type="SUPFAM" id="SSF53807">
    <property type="entry name" value="Helical backbone' metal receptor"/>
    <property type="match status" value="1"/>
</dbReference>
<evidence type="ECO:0000256" key="3">
    <source>
        <dbReference type="ARBA" id="ARBA00022729"/>
    </source>
</evidence>
<dbReference type="Gene3D" id="3.40.50.1980">
    <property type="entry name" value="Nitrogenase molybdenum iron protein domain"/>
    <property type="match status" value="2"/>
</dbReference>
<dbReference type="PANTHER" id="PTHR42953:SF3">
    <property type="entry name" value="HIGH-AFFINITY ZINC UPTAKE SYSTEM PROTEIN ZNUA"/>
    <property type="match status" value="1"/>
</dbReference>
<dbReference type="InterPro" id="IPR006129">
    <property type="entry name" value="AdhesinB"/>
</dbReference>
<dbReference type="CDD" id="cd01017">
    <property type="entry name" value="AdcA"/>
    <property type="match status" value="1"/>
</dbReference>
<keyword evidence="2 4" id="KW-0813">Transport</keyword>
<feature type="chain" id="PRO_5037244667" evidence="5">
    <location>
        <begin position="22"/>
        <end position="312"/>
    </location>
</feature>
<dbReference type="EMBL" id="JAEEGA010000015">
    <property type="protein sequence ID" value="MBP1043318.1"/>
    <property type="molecule type" value="Genomic_DNA"/>
</dbReference>
<evidence type="ECO:0000256" key="1">
    <source>
        <dbReference type="ARBA" id="ARBA00011028"/>
    </source>
</evidence>
<dbReference type="RefSeq" id="WP_209531127.1">
    <property type="nucleotide sequence ID" value="NZ_JAEEGA010000015.1"/>
</dbReference>
<dbReference type="AlphaFoldDB" id="A0A940SYF4"/>
<evidence type="ECO:0000256" key="2">
    <source>
        <dbReference type="ARBA" id="ARBA00022448"/>
    </source>
</evidence>
<dbReference type="PANTHER" id="PTHR42953">
    <property type="entry name" value="HIGH-AFFINITY ZINC UPTAKE SYSTEM PROTEIN ZNUA-RELATED"/>
    <property type="match status" value="1"/>
</dbReference>
<dbReference type="InterPro" id="IPR006128">
    <property type="entry name" value="Lipoprotein_PsaA-like"/>
</dbReference>
<keyword evidence="7" id="KW-1185">Reference proteome</keyword>
<evidence type="ECO:0000256" key="4">
    <source>
        <dbReference type="RuleBase" id="RU003512"/>
    </source>
</evidence>
<dbReference type="InterPro" id="IPR050492">
    <property type="entry name" value="Bact_metal-bind_prot9"/>
</dbReference>
<feature type="signal peptide" evidence="5">
    <location>
        <begin position="1"/>
        <end position="21"/>
    </location>
</feature>
<dbReference type="GO" id="GO:0046872">
    <property type="term" value="F:metal ion binding"/>
    <property type="evidence" value="ECO:0007669"/>
    <property type="project" value="InterPro"/>
</dbReference>
<dbReference type="Proteomes" id="UP000674938">
    <property type="component" value="Unassembled WGS sequence"/>
</dbReference>
<dbReference type="GO" id="GO:0007155">
    <property type="term" value="P:cell adhesion"/>
    <property type="evidence" value="ECO:0007669"/>
    <property type="project" value="InterPro"/>
</dbReference>
<dbReference type="PRINTS" id="PR00690">
    <property type="entry name" value="ADHESNFAMILY"/>
</dbReference>
<keyword evidence="3 5" id="KW-0732">Signal</keyword>
<accession>A0A940SYF4</accession>
<sequence length="312" mass="34601">MRKIMLLILAIGSITLFTACGASQENEQKTDGKLQVVTTFYPMYDFTKKIVGDNGDVSVLMTGETEPHDYEPSAKDIAKIQDADVFVYNSKEMETWVEAVLDSIDTKKTVVVEASQGIELMEMTEEEDHEDHEDHDHAHGVDPHIWLDPILAKKEVATIRDSLLKVDPVNQESYQKNSDGFMEQLTNLDQQFVAQFKSATQRDFVTQHAAFGYLAARYDLHQVAISGISPDQEPSPAELATIEDFVKAHQVEIIFTEELSSDKIASTIAKATGAELATLNTLEGLSKAQQAAGEDYLSVMETNLANLSKAIR</sequence>
<reference evidence="6" key="1">
    <citation type="submission" date="2020-12" db="EMBL/GenBank/DDBJ databases">
        <title>Vagococcus allomyrinae sp. nov. and Enterococcus lavae sp. nov., isolated from the larvae of Allomyrina dichotoma.</title>
        <authorList>
            <person name="Lee S.D."/>
        </authorList>
    </citation>
    <scope>NUCLEOTIDE SEQUENCE</scope>
    <source>
        <strain evidence="6">BWB3-3</strain>
    </source>
</reference>
<dbReference type="PROSITE" id="PS51257">
    <property type="entry name" value="PROKAR_LIPOPROTEIN"/>
    <property type="match status" value="1"/>
</dbReference>
<gene>
    <name evidence="6" type="ORF">I6N95_20045</name>
</gene>
<evidence type="ECO:0000313" key="7">
    <source>
        <dbReference type="Proteomes" id="UP000674938"/>
    </source>
</evidence>
<dbReference type="Pfam" id="PF01297">
    <property type="entry name" value="ZnuA"/>
    <property type="match status" value="1"/>
</dbReference>
<name>A0A940SYF4_9ENTE</name>
<organism evidence="6 7">
    <name type="scientific">Vagococcus allomyrinae</name>
    <dbReference type="NCBI Taxonomy" id="2794353"/>
    <lineage>
        <taxon>Bacteria</taxon>
        <taxon>Bacillati</taxon>
        <taxon>Bacillota</taxon>
        <taxon>Bacilli</taxon>
        <taxon>Lactobacillales</taxon>
        <taxon>Enterococcaceae</taxon>
        <taxon>Vagococcus</taxon>
    </lineage>
</organism>
<protein>
    <submittedName>
        <fullName evidence="6">Zinc ABC transporter substrate-binding protein</fullName>
    </submittedName>
</protein>
<comment type="caution">
    <text evidence="6">The sequence shown here is derived from an EMBL/GenBank/DDBJ whole genome shotgun (WGS) entry which is preliminary data.</text>
</comment>
<proteinExistence type="inferred from homology"/>